<dbReference type="Proteomes" id="UP000547879">
    <property type="component" value="Unassembled WGS sequence"/>
</dbReference>
<keyword evidence="1" id="KW-1277">Toxin-antitoxin system</keyword>
<gene>
    <name evidence="2" type="ORF">HNQ72_001949</name>
</gene>
<reference evidence="2 3" key="1">
    <citation type="submission" date="2020-08" db="EMBL/GenBank/DDBJ databases">
        <title>Genomic Encyclopedia of Type Strains, Phase IV (KMG-IV): sequencing the most valuable type-strain genomes for metagenomic binning, comparative biology and taxonomic classification.</title>
        <authorList>
            <person name="Goeker M."/>
        </authorList>
    </citation>
    <scope>NUCLEOTIDE SEQUENCE [LARGE SCALE GENOMIC DNA]</scope>
    <source>
        <strain evidence="2 3">DSM 100734</strain>
    </source>
</reference>
<evidence type="ECO:0000256" key="1">
    <source>
        <dbReference type="ARBA" id="ARBA00022649"/>
    </source>
</evidence>
<dbReference type="InterPro" id="IPR007712">
    <property type="entry name" value="RelE/ParE_toxin"/>
</dbReference>
<organism evidence="2 3">
    <name type="scientific">Rhizobium wenxiniae</name>
    <dbReference type="NCBI Taxonomy" id="1737357"/>
    <lineage>
        <taxon>Bacteria</taxon>
        <taxon>Pseudomonadati</taxon>
        <taxon>Pseudomonadota</taxon>
        <taxon>Alphaproteobacteria</taxon>
        <taxon>Hyphomicrobiales</taxon>
        <taxon>Rhizobiaceae</taxon>
        <taxon>Rhizobium/Agrobacterium group</taxon>
        <taxon>Rhizobium</taxon>
    </lineage>
</organism>
<evidence type="ECO:0000313" key="2">
    <source>
        <dbReference type="EMBL" id="MBB6162131.1"/>
    </source>
</evidence>
<protein>
    <submittedName>
        <fullName evidence="2">Plasmid stabilization system protein ParE</fullName>
    </submittedName>
</protein>
<dbReference type="RefSeq" id="WP_183991974.1">
    <property type="nucleotide sequence ID" value="NZ_BMHW01000001.1"/>
</dbReference>
<sequence length="104" mass="12149">MTKSGRRVKLLVVSPLARGYLRGIRRFIAASSPYYAQEFLTDLTAKIIWIAEADYTGSPRDHISPGLRALPYRQRCIYYRSYVDRIVILRVLHMAQDVKRQDFE</sequence>
<dbReference type="Pfam" id="PF05016">
    <property type="entry name" value="ParE_toxin"/>
    <property type="match status" value="1"/>
</dbReference>
<name>A0A7X0D063_9HYPH</name>
<dbReference type="Gene3D" id="3.30.2310.20">
    <property type="entry name" value="RelE-like"/>
    <property type="match status" value="1"/>
</dbReference>
<comment type="caution">
    <text evidence="2">The sequence shown here is derived from an EMBL/GenBank/DDBJ whole genome shotgun (WGS) entry which is preliminary data.</text>
</comment>
<dbReference type="EMBL" id="JACHEG010000002">
    <property type="protein sequence ID" value="MBB6162131.1"/>
    <property type="molecule type" value="Genomic_DNA"/>
</dbReference>
<accession>A0A7X0D063</accession>
<proteinExistence type="predicted"/>
<evidence type="ECO:0000313" key="3">
    <source>
        <dbReference type="Proteomes" id="UP000547879"/>
    </source>
</evidence>
<keyword evidence="3" id="KW-1185">Reference proteome</keyword>
<dbReference type="InterPro" id="IPR035093">
    <property type="entry name" value="RelE/ParE_toxin_dom_sf"/>
</dbReference>
<dbReference type="AlphaFoldDB" id="A0A7X0D063"/>